<accession>A0A8T2WVG5</accession>
<comment type="subcellular location">
    <subcellularLocation>
        <location evidence="1">Cytoplasm</location>
        <location evidence="1">Cytoskeleton</location>
        <location evidence="1">Spindle</location>
    </subcellularLocation>
</comment>
<comment type="caution">
    <text evidence="13">The sequence shown here is derived from an EMBL/GenBank/DDBJ whole genome shotgun (WGS) entry which is preliminary data.</text>
</comment>
<gene>
    <name evidence="13" type="ORF">H0E87_026944</name>
</gene>
<name>A0A8T2WVG5_POPDE</name>
<evidence type="ECO:0000256" key="1">
    <source>
        <dbReference type="ARBA" id="ARBA00004186"/>
    </source>
</evidence>
<keyword evidence="5 10" id="KW-0067">ATP-binding</keyword>
<reference evidence="13" key="1">
    <citation type="journal article" date="2021" name="J. Hered.">
        <title>Genome Assembly of Salicaceae Populus deltoides (Eastern Cottonwood) I-69 Based on Nanopore Sequencing and Hi-C Technologies.</title>
        <authorList>
            <person name="Bai S."/>
            <person name="Wu H."/>
            <person name="Zhang J."/>
            <person name="Pan Z."/>
            <person name="Zhao W."/>
            <person name="Li Z."/>
            <person name="Tong C."/>
        </authorList>
    </citation>
    <scope>NUCLEOTIDE SEQUENCE</scope>
    <source>
        <tissue evidence="13">Leaf</tissue>
    </source>
</reference>
<keyword evidence="3" id="KW-0493">Microtubule</keyword>
<dbReference type="SUPFAM" id="SSF52540">
    <property type="entry name" value="P-loop containing nucleoside triphosphate hydrolases"/>
    <property type="match status" value="1"/>
</dbReference>
<evidence type="ECO:0000256" key="8">
    <source>
        <dbReference type="ARBA" id="ARBA00034704"/>
    </source>
</evidence>
<dbReference type="GO" id="GO:0051231">
    <property type="term" value="P:spindle elongation"/>
    <property type="evidence" value="ECO:0007669"/>
    <property type="project" value="TreeGrafter"/>
</dbReference>
<dbReference type="EMBL" id="JACEGQ020000016">
    <property type="protein sequence ID" value="KAH8485335.1"/>
    <property type="molecule type" value="Genomic_DNA"/>
</dbReference>
<dbReference type="Proteomes" id="UP000807159">
    <property type="component" value="Chromosome 16"/>
</dbReference>
<dbReference type="PRINTS" id="PR00380">
    <property type="entry name" value="KINESINHEAVY"/>
</dbReference>
<evidence type="ECO:0000313" key="14">
    <source>
        <dbReference type="Proteomes" id="UP000807159"/>
    </source>
</evidence>
<dbReference type="Gene3D" id="3.40.850.10">
    <property type="entry name" value="Kinesin motor domain"/>
    <property type="match status" value="1"/>
</dbReference>
<comment type="function">
    <text evidence="9">Responsible for microtubule translocation. May be important for the organization of phragmoplast-specific arrays of microtubules. Plays an essential role in stabilizing the mitotic spindle. Required during mitotic cytokinesis.</text>
</comment>
<dbReference type="FunFam" id="3.40.850.10:FF:000019">
    <property type="entry name" value="Kinesin-like protein KIN-5D"/>
    <property type="match status" value="1"/>
</dbReference>
<keyword evidence="4 10" id="KW-0547">Nucleotide-binding</keyword>
<dbReference type="InterPro" id="IPR047241">
    <property type="entry name" value="KIF11-like_kin_motor_dom"/>
</dbReference>
<evidence type="ECO:0000256" key="7">
    <source>
        <dbReference type="ARBA" id="ARBA00023212"/>
    </source>
</evidence>
<feature type="domain" description="Kinesin motor" evidence="12">
    <location>
        <begin position="12"/>
        <end position="359"/>
    </location>
</feature>
<keyword evidence="7" id="KW-0206">Cytoskeleton</keyword>
<sequence length="1011" mass="113875">MSGRHDKEKGVNVQVLLRCRPFSEDELRSNAPQVVTCNDYQREVAVSQNIAGKHIDRVFTFDKVFGPSAQQRDLYEQAVVPIVHEVLEGFNCTIFAYGQTGTGKTYTMEGECKRSKSGPNGELPPEAGVIPRAVKQIFDTLESQNAEYSVKVTFLELYNEEITDLLAPEEISRVALEEKQKKQLPLMEDGKGGVLVRGLEEEIVTSASEIFTLLERGSAKRRTAETFLNKQSSRSHSLFSITIHIKEATPEGEELIKCGKLNLVDLAGSENISRSGAREGRAREAGEINKSLLTLGRVINALVEHLGHIPYRDSKLTRLLRDSLGGRTKTCIIATVSPAVHCLEETLSTLDYAHRAKNIKNKPEVNQKMMKSTLIKDLYGEIERLKAEVYAAREKNGVYIPKERYYQEESERKAMTDQIEQMGVLIETHQKQSEDWRDKYDAMVHQCSDLSSKLSATEKNFNQTIKLLTSTEEELKKCRYSLKERDFIISEQRKAENALANQACVLRSDLEKALQDNASLFQKIGREDKLSSDNRSVVNNFRTELSQQIVSLCNMVATSISRQNEHLQCVQDLGNSFLDRHRKSIEELKKKLSSSRAVYISHIEAVQNVVRLHKASSIAGLEEISLFASSSAESIKDYLASEAGQVSFIFDELQNTLSTHQGEVALFAREMRQRFHVSSEQRKEVSEYMNGFLDKILEQCKNLENHAVQADAVQMKNIDDFQKAYEEQSKSDAEKLVADINHLVSSHLQHQKELVDARLADLRETATGNKAVLDGHVSSMEYVSTDAKRKWQEFSMQTENDAKDIADYSATKHCRMESLLQQCVSTAGSAFKHCERTLDSVNEMGNNHVSKLVSLTRNASDSIEQHDAEVGSARVTAEQDVAKNTEDVLKHIDRVSEEEQGSVSKILEAVKAHSNTLETFREDHSGEAAAIDDRAKETFEQQYMDYEPTGATPSRSEPDVPSKGTIESLRAMPVENLLDEFRENNTYESFEVKELKPSLIPRSPLVQLNQQ</sequence>
<organism evidence="13 14">
    <name type="scientific">Populus deltoides</name>
    <name type="common">Eastern poplar</name>
    <name type="synonym">Eastern cottonwood</name>
    <dbReference type="NCBI Taxonomy" id="3696"/>
    <lineage>
        <taxon>Eukaryota</taxon>
        <taxon>Viridiplantae</taxon>
        <taxon>Streptophyta</taxon>
        <taxon>Embryophyta</taxon>
        <taxon>Tracheophyta</taxon>
        <taxon>Spermatophyta</taxon>
        <taxon>Magnoliopsida</taxon>
        <taxon>eudicotyledons</taxon>
        <taxon>Gunneridae</taxon>
        <taxon>Pentapetalae</taxon>
        <taxon>rosids</taxon>
        <taxon>fabids</taxon>
        <taxon>Malpighiales</taxon>
        <taxon>Salicaceae</taxon>
        <taxon>Saliceae</taxon>
        <taxon>Populus</taxon>
    </lineage>
</organism>
<protein>
    <recommendedName>
        <fullName evidence="12">Kinesin motor domain-containing protein</fullName>
    </recommendedName>
</protein>
<evidence type="ECO:0000313" key="13">
    <source>
        <dbReference type="EMBL" id="KAH8485335.1"/>
    </source>
</evidence>
<evidence type="ECO:0000256" key="2">
    <source>
        <dbReference type="ARBA" id="ARBA00022490"/>
    </source>
</evidence>
<dbReference type="PANTHER" id="PTHR47970:SF12">
    <property type="entry name" value="KINESIN FAMILY MEMBER 11"/>
    <property type="match status" value="1"/>
</dbReference>
<dbReference type="InterPro" id="IPR001752">
    <property type="entry name" value="Kinesin_motor_dom"/>
</dbReference>
<dbReference type="GO" id="GO:0008574">
    <property type="term" value="F:plus-end-directed microtubule motor activity"/>
    <property type="evidence" value="ECO:0007669"/>
    <property type="project" value="TreeGrafter"/>
</dbReference>
<dbReference type="PROSITE" id="PS00411">
    <property type="entry name" value="KINESIN_MOTOR_1"/>
    <property type="match status" value="1"/>
</dbReference>
<dbReference type="GO" id="GO:0072686">
    <property type="term" value="C:mitotic spindle"/>
    <property type="evidence" value="ECO:0007669"/>
    <property type="project" value="TreeGrafter"/>
</dbReference>
<dbReference type="GO" id="GO:0005524">
    <property type="term" value="F:ATP binding"/>
    <property type="evidence" value="ECO:0007669"/>
    <property type="project" value="UniProtKB-UniRule"/>
</dbReference>
<dbReference type="InterPro" id="IPR036961">
    <property type="entry name" value="Kinesin_motor_dom_sf"/>
</dbReference>
<dbReference type="CDD" id="cd01364">
    <property type="entry name" value="KISc_BimC_Eg5"/>
    <property type="match status" value="1"/>
</dbReference>
<dbReference type="GO" id="GO:0005876">
    <property type="term" value="C:spindle microtubule"/>
    <property type="evidence" value="ECO:0007669"/>
    <property type="project" value="TreeGrafter"/>
</dbReference>
<dbReference type="InterPro" id="IPR027417">
    <property type="entry name" value="P-loop_NTPase"/>
</dbReference>
<evidence type="ECO:0000256" key="9">
    <source>
        <dbReference type="ARBA" id="ARBA00046159"/>
    </source>
</evidence>
<feature type="region of interest" description="Disordered" evidence="11">
    <location>
        <begin position="947"/>
        <end position="966"/>
    </location>
</feature>
<evidence type="ECO:0000256" key="6">
    <source>
        <dbReference type="ARBA" id="ARBA00023175"/>
    </source>
</evidence>
<dbReference type="SMART" id="SM00129">
    <property type="entry name" value="KISc"/>
    <property type="match status" value="1"/>
</dbReference>
<evidence type="ECO:0000256" key="5">
    <source>
        <dbReference type="ARBA" id="ARBA00022840"/>
    </source>
</evidence>
<dbReference type="Pfam" id="PF00225">
    <property type="entry name" value="Kinesin"/>
    <property type="match status" value="1"/>
</dbReference>
<evidence type="ECO:0000259" key="12">
    <source>
        <dbReference type="PROSITE" id="PS50067"/>
    </source>
</evidence>
<comment type="similarity">
    <text evidence="8">Belongs to the TRAFAC class myosin-kinesin ATPase superfamily. Kinesin family. KIN-5/BimC subfamily.</text>
</comment>
<dbReference type="GO" id="GO:0008017">
    <property type="term" value="F:microtubule binding"/>
    <property type="evidence" value="ECO:0007669"/>
    <property type="project" value="InterPro"/>
</dbReference>
<dbReference type="InterPro" id="IPR047149">
    <property type="entry name" value="KIF11-like"/>
</dbReference>
<keyword evidence="14" id="KW-1185">Reference proteome</keyword>
<evidence type="ECO:0000256" key="10">
    <source>
        <dbReference type="PROSITE-ProRule" id="PRU00283"/>
    </source>
</evidence>
<evidence type="ECO:0000256" key="11">
    <source>
        <dbReference type="SAM" id="MobiDB-lite"/>
    </source>
</evidence>
<evidence type="ECO:0000256" key="4">
    <source>
        <dbReference type="ARBA" id="ARBA00022741"/>
    </source>
</evidence>
<evidence type="ECO:0000256" key="3">
    <source>
        <dbReference type="ARBA" id="ARBA00022701"/>
    </source>
</evidence>
<feature type="binding site" evidence="10">
    <location>
        <begin position="98"/>
        <end position="105"/>
    </location>
    <ligand>
        <name>ATP</name>
        <dbReference type="ChEBI" id="CHEBI:30616"/>
    </ligand>
</feature>
<dbReference type="AlphaFoldDB" id="A0A8T2WVG5"/>
<dbReference type="PROSITE" id="PS50067">
    <property type="entry name" value="KINESIN_MOTOR_2"/>
    <property type="match status" value="1"/>
</dbReference>
<keyword evidence="6 10" id="KW-0505">Motor protein</keyword>
<proteinExistence type="inferred from homology"/>
<dbReference type="GO" id="GO:0090307">
    <property type="term" value="P:mitotic spindle assembly"/>
    <property type="evidence" value="ECO:0007669"/>
    <property type="project" value="TreeGrafter"/>
</dbReference>
<dbReference type="GO" id="GO:0007018">
    <property type="term" value="P:microtubule-based movement"/>
    <property type="evidence" value="ECO:0007669"/>
    <property type="project" value="InterPro"/>
</dbReference>
<dbReference type="InterPro" id="IPR019821">
    <property type="entry name" value="Kinesin_motor_CS"/>
</dbReference>
<keyword evidence="2" id="KW-0963">Cytoplasm</keyword>
<dbReference type="PANTHER" id="PTHR47970">
    <property type="entry name" value="KINESIN-LIKE PROTEIN KIF11"/>
    <property type="match status" value="1"/>
</dbReference>